<comment type="caution">
    <text evidence="5">The sequence shown here is derived from an EMBL/GenBank/DDBJ whole genome shotgun (WGS) entry which is preliminary data.</text>
</comment>
<organism evidence="5 6">
    <name type="scientific">Desulfitobacterium hafniense DP7</name>
    <dbReference type="NCBI Taxonomy" id="537010"/>
    <lineage>
        <taxon>Bacteria</taxon>
        <taxon>Bacillati</taxon>
        <taxon>Bacillota</taxon>
        <taxon>Clostridia</taxon>
        <taxon>Eubacteriales</taxon>
        <taxon>Desulfitobacteriaceae</taxon>
        <taxon>Desulfitobacterium</taxon>
    </lineage>
</organism>
<dbReference type="InterPro" id="IPR036388">
    <property type="entry name" value="WH-like_DNA-bd_sf"/>
</dbReference>
<evidence type="ECO:0000256" key="3">
    <source>
        <dbReference type="ARBA" id="ARBA00023125"/>
    </source>
</evidence>
<accession>G9XU80</accession>
<evidence type="ECO:0000313" key="6">
    <source>
        <dbReference type="Proteomes" id="UP000004416"/>
    </source>
</evidence>
<gene>
    <name evidence="5" type="ORF">HMPREF0322_04538</name>
</gene>
<dbReference type="Gene3D" id="1.10.4040.10">
    <property type="entry name" value="Penicillinase repressor domain"/>
    <property type="match status" value="1"/>
</dbReference>
<keyword evidence="3" id="KW-0238">DNA-binding</keyword>
<dbReference type="InterPro" id="IPR005650">
    <property type="entry name" value="BlaI_family"/>
</dbReference>
<name>G9XU80_DESHA</name>
<sequence>MRRFFGTLDIHFRQVYNLNIGNCLKGVDIMSTMKKLPDAEFDIMKVIWANEPPITANMIMEQLGNEKEWKVQTAISMLLRLVDRGFLRTEKNGKERTYYPLVSKEDYLKFETSNFMKQYHDNSFLDLVHTLYEGKAVTDEDIDELLQWAKKRRG</sequence>
<keyword evidence="4" id="KW-0804">Transcription</keyword>
<dbReference type="EMBL" id="AFZX01000118">
    <property type="protein sequence ID" value="EHL04757.1"/>
    <property type="molecule type" value="Genomic_DNA"/>
</dbReference>
<comment type="similarity">
    <text evidence="1">Belongs to the BlaI transcriptional regulatory family.</text>
</comment>
<evidence type="ECO:0000256" key="4">
    <source>
        <dbReference type="ARBA" id="ARBA00023163"/>
    </source>
</evidence>
<proteinExistence type="inferred from homology"/>
<dbReference type="InterPro" id="IPR036390">
    <property type="entry name" value="WH_DNA-bd_sf"/>
</dbReference>
<dbReference type="Pfam" id="PF03965">
    <property type="entry name" value="Penicillinase_R"/>
    <property type="match status" value="1"/>
</dbReference>
<dbReference type="HOGENOM" id="CLU_119090_2_1_9"/>
<dbReference type="Gene3D" id="1.10.10.10">
    <property type="entry name" value="Winged helix-like DNA-binding domain superfamily/Winged helix DNA-binding domain"/>
    <property type="match status" value="1"/>
</dbReference>
<evidence type="ECO:0000313" key="5">
    <source>
        <dbReference type="EMBL" id="EHL04757.1"/>
    </source>
</evidence>
<dbReference type="GO" id="GO:0045892">
    <property type="term" value="P:negative regulation of DNA-templated transcription"/>
    <property type="evidence" value="ECO:0007669"/>
    <property type="project" value="InterPro"/>
</dbReference>
<dbReference type="SUPFAM" id="SSF46785">
    <property type="entry name" value="Winged helix' DNA-binding domain"/>
    <property type="match status" value="1"/>
</dbReference>
<dbReference type="GO" id="GO:0003677">
    <property type="term" value="F:DNA binding"/>
    <property type="evidence" value="ECO:0007669"/>
    <property type="project" value="UniProtKB-KW"/>
</dbReference>
<evidence type="ECO:0000256" key="1">
    <source>
        <dbReference type="ARBA" id="ARBA00011046"/>
    </source>
</evidence>
<protein>
    <submittedName>
        <fullName evidence="5">Transcriptional regulator, BlaI/MecI/CopY family</fullName>
    </submittedName>
</protein>
<dbReference type="PATRIC" id="fig|537010.4.peg.4231"/>
<dbReference type="AlphaFoldDB" id="G9XU80"/>
<dbReference type="Proteomes" id="UP000004416">
    <property type="component" value="Unassembled WGS sequence"/>
</dbReference>
<reference evidence="5 6" key="1">
    <citation type="submission" date="2011-08" db="EMBL/GenBank/DDBJ databases">
        <authorList>
            <person name="Weinstock G."/>
            <person name="Sodergren E."/>
            <person name="Clifton S."/>
            <person name="Fulton L."/>
            <person name="Fulton B."/>
            <person name="Courtney L."/>
            <person name="Fronick C."/>
            <person name="Harrison M."/>
            <person name="Strong C."/>
            <person name="Farmer C."/>
            <person name="Delahaunty K."/>
            <person name="Markovic C."/>
            <person name="Hall O."/>
            <person name="Minx P."/>
            <person name="Tomlinson C."/>
            <person name="Mitreva M."/>
            <person name="Hou S."/>
            <person name="Chen J."/>
            <person name="Wollam A."/>
            <person name="Pepin K.H."/>
            <person name="Johnson M."/>
            <person name="Bhonagiri V."/>
            <person name="Zhang X."/>
            <person name="Suruliraj S."/>
            <person name="Warren W."/>
            <person name="Chinwalla A."/>
            <person name="Mardis E.R."/>
            <person name="Wilson R.K."/>
        </authorList>
    </citation>
    <scope>NUCLEOTIDE SEQUENCE [LARGE SCALE GENOMIC DNA]</scope>
    <source>
        <strain evidence="5 6">DP7</strain>
    </source>
</reference>
<keyword evidence="2" id="KW-0805">Transcription regulation</keyword>
<evidence type="ECO:0000256" key="2">
    <source>
        <dbReference type="ARBA" id="ARBA00023015"/>
    </source>
</evidence>